<dbReference type="AlphaFoldDB" id="A0A0D3KRF3"/>
<keyword evidence="2" id="KW-1185">Reference proteome</keyword>
<accession>A0A0D3KRF3</accession>
<organism evidence="1 2">
    <name type="scientific">Emiliania huxleyi (strain CCMP1516)</name>
    <dbReference type="NCBI Taxonomy" id="280463"/>
    <lineage>
        <taxon>Eukaryota</taxon>
        <taxon>Haptista</taxon>
        <taxon>Haptophyta</taxon>
        <taxon>Prymnesiophyceae</taxon>
        <taxon>Isochrysidales</taxon>
        <taxon>Noelaerhabdaceae</taxon>
        <taxon>Emiliania</taxon>
    </lineage>
</organism>
<proteinExistence type="predicted"/>
<dbReference type="HOGENOM" id="CLU_2927437_0_0_1"/>
<sequence length="61" mass="6413">MRPVEISGVGYMGNELVTTGLSAGGGVRAATGLYFSVIKRLRRACTVLCEGRNSSSSVYTL</sequence>
<protein>
    <submittedName>
        <fullName evidence="1">Uncharacterized protein</fullName>
    </submittedName>
</protein>
<dbReference type="PaxDb" id="2903-EOD38338"/>
<dbReference type="GeneID" id="17283608"/>
<dbReference type="EnsemblProtists" id="EOD38338">
    <property type="protein sequence ID" value="EOD38338"/>
    <property type="gene ID" value="EMIHUDRAFT_224729"/>
</dbReference>
<dbReference type="RefSeq" id="XP_005790767.1">
    <property type="nucleotide sequence ID" value="XM_005790710.1"/>
</dbReference>
<dbReference type="KEGG" id="ehx:EMIHUDRAFT_224729"/>
<name>A0A0D3KRF3_EMIH1</name>
<evidence type="ECO:0000313" key="2">
    <source>
        <dbReference type="Proteomes" id="UP000013827"/>
    </source>
</evidence>
<evidence type="ECO:0000313" key="1">
    <source>
        <dbReference type="EnsemblProtists" id="EOD38338"/>
    </source>
</evidence>
<dbReference type="Proteomes" id="UP000013827">
    <property type="component" value="Unassembled WGS sequence"/>
</dbReference>
<reference evidence="1" key="2">
    <citation type="submission" date="2024-10" db="UniProtKB">
        <authorList>
            <consortium name="EnsemblProtists"/>
        </authorList>
    </citation>
    <scope>IDENTIFICATION</scope>
</reference>
<reference evidence="2" key="1">
    <citation type="journal article" date="2013" name="Nature">
        <title>Pan genome of the phytoplankton Emiliania underpins its global distribution.</title>
        <authorList>
            <person name="Read B.A."/>
            <person name="Kegel J."/>
            <person name="Klute M.J."/>
            <person name="Kuo A."/>
            <person name="Lefebvre S.C."/>
            <person name="Maumus F."/>
            <person name="Mayer C."/>
            <person name="Miller J."/>
            <person name="Monier A."/>
            <person name="Salamov A."/>
            <person name="Young J."/>
            <person name="Aguilar M."/>
            <person name="Claverie J.M."/>
            <person name="Frickenhaus S."/>
            <person name="Gonzalez K."/>
            <person name="Herman E.K."/>
            <person name="Lin Y.C."/>
            <person name="Napier J."/>
            <person name="Ogata H."/>
            <person name="Sarno A.F."/>
            <person name="Shmutz J."/>
            <person name="Schroeder D."/>
            <person name="de Vargas C."/>
            <person name="Verret F."/>
            <person name="von Dassow P."/>
            <person name="Valentin K."/>
            <person name="Van de Peer Y."/>
            <person name="Wheeler G."/>
            <person name="Dacks J.B."/>
            <person name="Delwiche C.F."/>
            <person name="Dyhrman S.T."/>
            <person name="Glockner G."/>
            <person name="John U."/>
            <person name="Richards T."/>
            <person name="Worden A.Z."/>
            <person name="Zhang X."/>
            <person name="Grigoriev I.V."/>
            <person name="Allen A.E."/>
            <person name="Bidle K."/>
            <person name="Borodovsky M."/>
            <person name="Bowler C."/>
            <person name="Brownlee C."/>
            <person name="Cock J.M."/>
            <person name="Elias M."/>
            <person name="Gladyshev V.N."/>
            <person name="Groth M."/>
            <person name="Guda C."/>
            <person name="Hadaegh A."/>
            <person name="Iglesias-Rodriguez M.D."/>
            <person name="Jenkins J."/>
            <person name="Jones B.M."/>
            <person name="Lawson T."/>
            <person name="Leese F."/>
            <person name="Lindquist E."/>
            <person name="Lobanov A."/>
            <person name="Lomsadze A."/>
            <person name="Malik S.B."/>
            <person name="Marsh M.E."/>
            <person name="Mackinder L."/>
            <person name="Mock T."/>
            <person name="Mueller-Roeber B."/>
            <person name="Pagarete A."/>
            <person name="Parker M."/>
            <person name="Probert I."/>
            <person name="Quesneville H."/>
            <person name="Raines C."/>
            <person name="Rensing S.A."/>
            <person name="Riano-Pachon D.M."/>
            <person name="Richier S."/>
            <person name="Rokitta S."/>
            <person name="Shiraiwa Y."/>
            <person name="Soanes D.M."/>
            <person name="van der Giezen M."/>
            <person name="Wahlund T.M."/>
            <person name="Williams B."/>
            <person name="Wilson W."/>
            <person name="Wolfe G."/>
            <person name="Wurch L.L."/>
        </authorList>
    </citation>
    <scope>NUCLEOTIDE SEQUENCE</scope>
</reference>